<evidence type="ECO:0000256" key="1">
    <source>
        <dbReference type="SAM" id="MobiDB-lite"/>
    </source>
</evidence>
<comment type="caution">
    <text evidence="2">The sequence shown here is derived from an EMBL/GenBank/DDBJ whole genome shotgun (WGS) entry which is preliminary data.</text>
</comment>
<dbReference type="Proteomes" id="UP001607303">
    <property type="component" value="Unassembled WGS sequence"/>
</dbReference>
<sequence>MDSKKKEQSRGCNRVFEERNEEKEEEEEKYNEFEMKWTNTSSERFQTIEMNIIVNILPIFRKSDQQALARISLEANTTEIKYLMLSADQIFLPSKRRGRTCRSNSHLHDLRMILSQSHERC</sequence>
<reference evidence="2 3" key="1">
    <citation type="journal article" date="2024" name="Ann. Entomol. Soc. Am.">
        <title>Genomic analyses of the southern and eastern yellowjacket wasps (Hymenoptera: Vespidae) reveal evolutionary signatures of social life.</title>
        <authorList>
            <person name="Catto M.A."/>
            <person name="Caine P.B."/>
            <person name="Orr S.E."/>
            <person name="Hunt B.G."/>
            <person name="Goodisman M.A.D."/>
        </authorList>
    </citation>
    <scope>NUCLEOTIDE SEQUENCE [LARGE SCALE GENOMIC DNA]</scope>
    <source>
        <strain evidence="2">232</strain>
        <tissue evidence="2">Head and thorax</tissue>
    </source>
</reference>
<feature type="region of interest" description="Disordered" evidence="1">
    <location>
        <begin position="1"/>
        <end position="28"/>
    </location>
</feature>
<protein>
    <submittedName>
        <fullName evidence="2">Uncharacterized protein</fullName>
    </submittedName>
</protein>
<organism evidence="2 3">
    <name type="scientific">Vespula maculifrons</name>
    <name type="common">Eastern yellow jacket</name>
    <name type="synonym">Wasp</name>
    <dbReference type="NCBI Taxonomy" id="7453"/>
    <lineage>
        <taxon>Eukaryota</taxon>
        <taxon>Metazoa</taxon>
        <taxon>Ecdysozoa</taxon>
        <taxon>Arthropoda</taxon>
        <taxon>Hexapoda</taxon>
        <taxon>Insecta</taxon>
        <taxon>Pterygota</taxon>
        <taxon>Neoptera</taxon>
        <taxon>Endopterygota</taxon>
        <taxon>Hymenoptera</taxon>
        <taxon>Apocrita</taxon>
        <taxon>Aculeata</taxon>
        <taxon>Vespoidea</taxon>
        <taxon>Vespidae</taxon>
        <taxon>Vespinae</taxon>
        <taxon>Vespula</taxon>
    </lineage>
</organism>
<dbReference type="EMBL" id="JAYRBN010000065">
    <property type="protein sequence ID" value="KAL2737373.1"/>
    <property type="molecule type" value="Genomic_DNA"/>
</dbReference>
<proteinExistence type="predicted"/>
<keyword evidence="3" id="KW-1185">Reference proteome</keyword>
<accession>A0ABD2BYQ6</accession>
<feature type="compositionally biased region" description="Basic and acidic residues" evidence="1">
    <location>
        <begin position="1"/>
        <end position="22"/>
    </location>
</feature>
<dbReference type="AlphaFoldDB" id="A0ABD2BYQ6"/>
<gene>
    <name evidence="2" type="ORF">V1477_012329</name>
</gene>
<name>A0ABD2BYQ6_VESMC</name>
<evidence type="ECO:0000313" key="2">
    <source>
        <dbReference type="EMBL" id="KAL2737373.1"/>
    </source>
</evidence>
<evidence type="ECO:0000313" key="3">
    <source>
        <dbReference type="Proteomes" id="UP001607303"/>
    </source>
</evidence>